<accession>A0ABV2LTJ8</accession>
<dbReference type="Gene3D" id="2.60.120.1130">
    <property type="match status" value="1"/>
</dbReference>
<evidence type="ECO:0000313" key="3">
    <source>
        <dbReference type="Proteomes" id="UP001549146"/>
    </source>
</evidence>
<name>A0ABV2LTJ8_9FLAO</name>
<dbReference type="Pfam" id="PF12969">
    <property type="entry name" value="DUF3857"/>
    <property type="match status" value="1"/>
</dbReference>
<organism evidence="2 3">
    <name type="scientific">Moheibacter stercoris</name>
    <dbReference type="NCBI Taxonomy" id="1628251"/>
    <lineage>
        <taxon>Bacteria</taxon>
        <taxon>Pseudomonadati</taxon>
        <taxon>Bacteroidota</taxon>
        <taxon>Flavobacteriia</taxon>
        <taxon>Flavobacteriales</taxon>
        <taxon>Weeksellaceae</taxon>
        <taxon>Moheibacter</taxon>
    </lineage>
</organism>
<dbReference type="Proteomes" id="UP001549146">
    <property type="component" value="Unassembled WGS sequence"/>
</dbReference>
<dbReference type="Gene3D" id="2.60.40.3140">
    <property type="match status" value="1"/>
</dbReference>
<gene>
    <name evidence="2" type="ORF">ABID46_001468</name>
</gene>
<dbReference type="Gene3D" id="3.10.620.30">
    <property type="match status" value="1"/>
</dbReference>
<evidence type="ECO:0000259" key="1">
    <source>
        <dbReference type="Pfam" id="PF12969"/>
    </source>
</evidence>
<protein>
    <recommendedName>
        <fullName evidence="1">DUF3857 domain-containing protein</fullName>
    </recommendedName>
</protein>
<evidence type="ECO:0000313" key="2">
    <source>
        <dbReference type="EMBL" id="MET3731886.1"/>
    </source>
</evidence>
<feature type="domain" description="DUF3857" evidence="1">
    <location>
        <begin position="60"/>
        <end position="189"/>
    </location>
</feature>
<dbReference type="InterPro" id="IPR024618">
    <property type="entry name" value="DUF3857"/>
</dbReference>
<proteinExistence type="predicted"/>
<comment type="caution">
    <text evidence="2">The sequence shown here is derived from an EMBL/GenBank/DDBJ whole genome shotgun (WGS) entry which is preliminary data.</text>
</comment>
<reference evidence="2 3" key="1">
    <citation type="submission" date="2024-06" db="EMBL/GenBank/DDBJ databases">
        <title>Genomic Encyclopedia of Type Strains, Phase IV (KMG-IV): sequencing the most valuable type-strain genomes for metagenomic binning, comparative biology and taxonomic classification.</title>
        <authorList>
            <person name="Goeker M."/>
        </authorList>
    </citation>
    <scope>NUCLEOTIDE SEQUENCE [LARGE SCALE GENOMIC DNA]</scope>
    <source>
        <strain evidence="2 3">DSM 29388</strain>
    </source>
</reference>
<dbReference type="RefSeq" id="WP_354508573.1">
    <property type="nucleotide sequence ID" value="NZ_JBEPMO010000007.1"/>
</dbReference>
<keyword evidence="3" id="KW-1185">Reference proteome</keyword>
<sequence length="623" mass="72840">MNYCFSLILTLIFIQSYSQSILKVKWGEISQEEIQLSSVEFEKDADVVILYEKGNAIIGGTFQNHVYRRVKILTDKGLDFANQELKYYSFKNIENISNLKAQTLNIVNGKPEISTVDKNSIFDVQVNEYYHAKRFAFPNVKVGSILEYEYKIVDQNIHHIDAWQFQHEYPTLFSHFSIENKMQLNYNFIAIGDKIIHQPKLNTRSEVNSWFLKNLPSYGKIDYLHNAEDMAERIIFQLNGSSYSSINSSLNTITTWKELKQNQFNYFQEYLNNGIGKEIANQIPKGNSELENLENIYQYFKSNYRWNSFIGISPKLNNRQLQKEKLGNQADLNLLLQAILTNSGFTSELILLSNRSNGRILTGYPYLGSFNMLVNLVTLKNGATYLIDAARMNGDLGYAPKDIYNYYAVALQPFDESFISLKQQISENLSLQNFIFHNGKWNLIRTDKRNGYFKENLSENSNSSEVVHSMDLKLNEIKKENRNLDEKNYRIDKTQHSSESLIEPEFILIENPLKKIISKYTFTELERDRYLEFDFPFYYKTDVIVKIPDGYKVEIPADFNQVYQTETKQFIYNQTTSQQEDNLIVQYEFYLKDYIVTDKYLDVKSFFEKVNLAGSKTLLLKKI</sequence>
<dbReference type="EMBL" id="JBEPMO010000007">
    <property type="protein sequence ID" value="MET3731886.1"/>
    <property type="molecule type" value="Genomic_DNA"/>
</dbReference>